<evidence type="ECO:0000256" key="3">
    <source>
        <dbReference type="ARBA" id="ARBA00022989"/>
    </source>
</evidence>
<gene>
    <name evidence="8" type="ORF">SAMN04489730_8673</name>
</gene>
<feature type="domain" description="RDD" evidence="7">
    <location>
        <begin position="25"/>
        <end position="156"/>
    </location>
</feature>
<keyword evidence="9" id="KW-1185">Reference proteome</keyword>
<sequence length="399" mass="40844">MATLGRVREESELVTGEAVVLDLRVAKLASRALAMALDVLVQFALLLGAIFVLTLAVPAGDEALALTLVLVFLVLIMVGYPVLFETLSRGRSLGKLAVGLRVVRVDGGPIRFRHALVRGLAGFVVDFWTLGLFGAVAVIVSLCSSDGRRVGDFLAGTLVIRERVPESAGQAAIAMPPGLEGWAAQLDLTRLPDDLALASRQFLTRHTQLAPEAAHALGWGLAQQVGNALGTPVPPGVPPWAFLAAVLAERRNRDQARAVEAYRAKVDAARGQGFSAQDPSYAASGQRYAAPGLGQAVETQGHAAPVPGQGWVAPGQGYAAPGLGQAAPVPGHAVASSGQGWLAQGPGYAAPGPGQAAQAQDYPGPGQAAASPGQAAPVPGQAAQDVPTPPSGNPFTPPS</sequence>
<dbReference type="InterPro" id="IPR010432">
    <property type="entry name" value="RDD"/>
</dbReference>
<feature type="transmembrane region" description="Helical" evidence="6">
    <location>
        <begin position="33"/>
        <end position="57"/>
    </location>
</feature>
<proteinExistence type="predicted"/>
<evidence type="ECO:0000256" key="5">
    <source>
        <dbReference type="SAM" id="MobiDB-lite"/>
    </source>
</evidence>
<protein>
    <submittedName>
        <fullName evidence="8">Uncharacterized membrane protein YckC, RDD family</fullName>
    </submittedName>
</protein>
<dbReference type="PANTHER" id="PTHR38480:SF1">
    <property type="entry name" value="SLR0254 PROTEIN"/>
    <property type="match status" value="1"/>
</dbReference>
<dbReference type="AlphaFoldDB" id="A0A1K1T7B1"/>
<name>A0A1K1T7B1_9PSEU</name>
<evidence type="ECO:0000313" key="9">
    <source>
        <dbReference type="Proteomes" id="UP000182740"/>
    </source>
</evidence>
<accession>A0A1K1T7B1</accession>
<dbReference type="STRING" id="546364.SAMN04489730_8673"/>
<evidence type="ECO:0000313" key="8">
    <source>
        <dbReference type="EMBL" id="SFW92507.1"/>
    </source>
</evidence>
<feature type="compositionally biased region" description="Low complexity" evidence="5">
    <location>
        <begin position="344"/>
        <end position="384"/>
    </location>
</feature>
<dbReference type="PANTHER" id="PTHR38480">
    <property type="entry name" value="SLR0254 PROTEIN"/>
    <property type="match status" value="1"/>
</dbReference>
<dbReference type="Proteomes" id="UP000182740">
    <property type="component" value="Unassembled WGS sequence"/>
</dbReference>
<evidence type="ECO:0000256" key="2">
    <source>
        <dbReference type="ARBA" id="ARBA00022692"/>
    </source>
</evidence>
<feature type="transmembrane region" description="Helical" evidence="6">
    <location>
        <begin position="63"/>
        <end position="83"/>
    </location>
</feature>
<feature type="region of interest" description="Disordered" evidence="5">
    <location>
        <begin position="344"/>
        <end position="399"/>
    </location>
</feature>
<evidence type="ECO:0000259" key="7">
    <source>
        <dbReference type="Pfam" id="PF06271"/>
    </source>
</evidence>
<organism evidence="8 9">
    <name type="scientific">Amycolatopsis australiensis</name>
    <dbReference type="NCBI Taxonomy" id="546364"/>
    <lineage>
        <taxon>Bacteria</taxon>
        <taxon>Bacillati</taxon>
        <taxon>Actinomycetota</taxon>
        <taxon>Actinomycetes</taxon>
        <taxon>Pseudonocardiales</taxon>
        <taxon>Pseudonocardiaceae</taxon>
        <taxon>Amycolatopsis</taxon>
    </lineage>
</organism>
<dbReference type="EMBL" id="FPJG01000006">
    <property type="protein sequence ID" value="SFW92507.1"/>
    <property type="molecule type" value="Genomic_DNA"/>
</dbReference>
<reference evidence="9" key="1">
    <citation type="submission" date="2016-11" db="EMBL/GenBank/DDBJ databases">
        <authorList>
            <person name="Varghese N."/>
            <person name="Submissions S."/>
        </authorList>
    </citation>
    <scope>NUCLEOTIDE SEQUENCE [LARGE SCALE GENOMIC DNA]</scope>
    <source>
        <strain evidence="9">DSM 44671</strain>
    </source>
</reference>
<keyword evidence="3 6" id="KW-1133">Transmembrane helix</keyword>
<feature type="transmembrane region" description="Helical" evidence="6">
    <location>
        <begin position="120"/>
        <end position="142"/>
    </location>
</feature>
<dbReference type="Pfam" id="PF06271">
    <property type="entry name" value="RDD"/>
    <property type="match status" value="1"/>
</dbReference>
<comment type="subcellular location">
    <subcellularLocation>
        <location evidence="1">Membrane</location>
        <topology evidence="1">Multi-pass membrane protein</topology>
    </subcellularLocation>
</comment>
<evidence type="ECO:0000256" key="1">
    <source>
        <dbReference type="ARBA" id="ARBA00004141"/>
    </source>
</evidence>
<evidence type="ECO:0000256" key="4">
    <source>
        <dbReference type="ARBA" id="ARBA00023136"/>
    </source>
</evidence>
<keyword evidence="2 6" id="KW-0812">Transmembrane</keyword>
<dbReference type="GO" id="GO:0016020">
    <property type="term" value="C:membrane"/>
    <property type="evidence" value="ECO:0007669"/>
    <property type="project" value="UniProtKB-SubCell"/>
</dbReference>
<feature type="compositionally biased region" description="Pro residues" evidence="5">
    <location>
        <begin position="387"/>
        <end position="399"/>
    </location>
</feature>
<evidence type="ECO:0000256" key="6">
    <source>
        <dbReference type="SAM" id="Phobius"/>
    </source>
</evidence>
<keyword evidence="4 6" id="KW-0472">Membrane</keyword>